<reference evidence="1 3" key="1">
    <citation type="journal article" date="2008" name="Science">
        <title>The Physcomitrella genome reveals evolutionary insights into the conquest of land by plants.</title>
        <authorList>
            <person name="Rensing S."/>
            <person name="Lang D."/>
            <person name="Zimmer A."/>
            <person name="Terry A."/>
            <person name="Salamov A."/>
            <person name="Shapiro H."/>
            <person name="Nishiyama T."/>
            <person name="Perroud P.-F."/>
            <person name="Lindquist E."/>
            <person name="Kamisugi Y."/>
            <person name="Tanahashi T."/>
            <person name="Sakakibara K."/>
            <person name="Fujita T."/>
            <person name="Oishi K."/>
            <person name="Shin-I T."/>
            <person name="Kuroki Y."/>
            <person name="Toyoda A."/>
            <person name="Suzuki Y."/>
            <person name="Hashimoto A."/>
            <person name="Yamaguchi K."/>
            <person name="Sugano A."/>
            <person name="Kohara Y."/>
            <person name="Fujiyama A."/>
            <person name="Anterola A."/>
            <person name="Aoki S."/>
            <person name="Ashton N."/>
            <person name="Barbazuk W.B."/>
            <person name="Barker E."/>
            <person name="Bennetzen J."/>
            <person name="Bezanilla M."/>
            <person name="Blankenship R."/>
            <person name="Cho S.H."/>
            <person name="Dutcher S."/>
            <person name="Estelle M."/>
            <person name="Fawcett J.A."/>
            <person name="Gundlach H."/>
            <person name="Hanada K."/>
            <person name="Heyl A."/>
            <person name="Hicks K.A."/>
            <person name="Hugh J."/>
            <person name="Lohr M."/>
            <person name="Mayer K."/>
            <person name="Melkozernov A."/>
            <person name="Murata T."/>
            <person name="Nelson D."/>
            <person name="Pils B."/>
            <person name="Prigge M."/>
            <person name="Reiss B."/>
            <person name="Renner T."/>
            <person name="Rombauts S."/>
            <person name="Rushton P."/>
            <person name="Sanderfoot A."/>
            <person name="Schween G."/>
            <person name="Shiu S.-H."/>
            <person name="Stueber K."/>
            <person name="Theodoulou F.L."/>
            <person name="Tu H."/>
            <person name="Van de Peer Y."/>
            <person name="Verrier P.J."/>
            <person name="Waters E."/>
            <person name="Wood A."/>
            <person name="Yang L."/>
            <person name="Cove D."/>
            <person name="Cuming A."/>
            <person name="Hasebe M."/>
            <person name="Lucas S."/>
            <person name="Mishler D.B."/>
            <person name="Reski R."/>
            <person name="Grigoriev I."/>
            <person name="Quatrano R.S."/>
            <person name="Boore J.L."/>
        </authorList>
    </citation>
    <scope>NUCLEOTIDE SEQUENCE [LARGE SCALE GENOMIC DNA]</scope>
    <source>
        <strain evidence="2 3">cv. Gransden 2004</strain>
    </source>
</reference>
<reference evidence="1 3" key="2">
    <citation type="journal article" date="2018" name="Plant J.">
        <title>The Physcomitrella patens chromosome-scale assembly reveals moss genome structure and evolution.</title>
        <authorList>
            <person name="Lang D."/>
            <person name="Ullrich K.K."/>
            <person name="Murat F."/>
            <person name="Fuchs J."/>
            <person name="Jenkins J."/>
            <person name="Haas F.B."/>
            <person name="Piednoel M."/>
            <person name="Gundlach H."/>
            <person name="Van Bel M."/>
            <person name="Meyberg R."/>
            <person name="Vives C."/>
            <person name="Morata J."/>
            <person name="Symeonidi A."/>
            <person name="Hiss M."/>
            <person name="Muchero W."/>
            <person name="Kamisugi Y."/>
            <person name="Saleh O."/>
            <person name="Blanc G."/>
            <person name="Decker E.L."/>
            <person name="van Gessel N."/>
            <person name="Grimwood J."/>
            <person name="Hayes R.D."/>
            <person name="Graham S.W."/>
            <person name="Gunter L.E."/>
            <person name="McDaniel S.F."/>
            <person name="Hoernstein S.N.W."/>
            <person name="Larsson A."/>
            <person name="Li F.W."/>
            <person name="Perroud P.F."/>
            <person name="Phillips J."/>
            <person name="Ranjan P."/>
            <person name="Rokshar D.S."/>
            <person name="Rothfels C.J."/>
            <person name="Schneider L."/>
            <person name="Shu S."/>
            <person name="Stevenson D.W."/>
            <person name="Thummler F."/>
            <person name="Tillich M."/>
            <person name="Villarreal Aguilar J.C."/>
            <person name="Widiez T."/>
            <person name="Wong G.K."/>
            <person name="Wymore A."/>
            <person name="Zhang Y."/>
            <person name="Zimmer A.D."/>
            <person name="Quatrano R.S."/>
            <person name="Mayer K.F.X."/>
            <person name="Goodstein D."/>
            <person name="Casacuberta J.M."/>
            <person name="Vandepoele K."/>
            <person name="Reski R."/>
            <person name="Cuming A.C."/>
            <person name="Tuskan G.A."/>
            <person name="Maumus F."/>
            <person name="Salse J."/>
            <person name="Schmutz J."/>
            <person name="Rensing S.A."/>
        </authorList>
    </citation>
    <scope>NUCLEOTIDE SEQUENCE [LARGE SCALE GENOMIC DNA]</scope>
    <source>
        <strain evidence="2 3">cv. Gransden 2004</strain>
    </source>
</reference>
<dbReference type="EnsemblPlants" id="Pp3c26_6680V3.1">
    <property type="protein sequence ID" value="PAC:32918004.CDS.1"/>
    <property type="gene ID" value="Pp3c26_6680"/>
</dbReference>
<organism evidence="1">
    <name type="scientific">Physcomitrium patens</name>
    <name type="common">Spreading-leaved earth moss</name>
    <name type="synonym">Physcomitrella patens</name>
    <dbReference type="NCBI Taxonomy" id="3218"/>
    <lineage>
        <taxon>Eukaryota</taxon>
        <taxon>Viridiplantae</taxon>
        <taxon>Streptophyta</taxon>
        <taxon>Embryophyta</taxon>
        <taxon>Bryophyta</taxon>
        <taxon>Bryophytina</taxon>
        <taxon>Bryopsida</taxon>
        <taxon>Funariidae</taxon>
        <taxon>Funariales</taxon>
        <taxon>Funariaceae</taxon>
        <taxon>Physcomitrium</taxon>
    </lineage>
</organism>
<dbReference type="EMBL" id="ABEU02000026">
    <property type="protein sequence ID" value="PNR26842.1"/>
    <property type="molecule type" value="Genomic_DNA"/>
</dbReference>
<name>A0A2K1IC38_PHYPA</name>
<protein>
    <submittedName>
        <fullName evidence="1 2">Uncharacterized protein</fullName>
    </submittedName>
</protein>
<gene>
    <name evidence="1" type="ORF">PHYPA_030323</name>
</gene>
<reference evidence="2" key="3">
    <citation type="submission" date="2020-12" db="UniProtKB">
        <authorList>
            <consortium name="EnsemblPlants"/>
        </authorList>
    </citation>
    <scope>IDENTIFICATION</scope>
</reference>
<accession>A0A2K1IC38</accession>
<evidence type="ECO:0000313" key="1">
    <source>
        <dbReference type="EMBL" id="PNR26842.1"/>
    </source>
</evidence>
<dbReference type="Gramene" id="Pp3c26_6680V3.1">
    <property type="protein sequence ID" value="PAC:32918004.CDS.1"/>
    <property type="gene ID" value="Pp3c26_6680"/>
</dbReference>
<evidence type="ECO:0000313" key="2">
    <source>
        <dbReference type="EnsemblPlants" id="PAC:32918004.CDS.1"/>
    </source>
</evidence>
<sequence>MPTRAFTCPAYHQILSSKMQSLHQLLVIPKKSLIGKEHSNNELFPQFPFLQNGEKNWSSVIVVFYAVGRGNNDRELGEVLHGRIRFAIEVKVPRGRPKISGSDQSRAAWVPHERCVHRQGCQHSKPL</sequence>
<dbReference type="Proteomes" id="UP000006727">
    <property type="component" value="Chromosome 26"/>
</dbReference>
<dbReference type="AlphaFoldDB" id="A0A2K1IC38"/>
<keyword evidence="3" id="KW-1185">Reference proteome</keyword>
<proteinExistence type="predicted"/>
<dbReference type="InParanoid" id="A0A2K1IC38"/>
<evidence type="ECO:0000313" key="3">
    <source>
        <dbReference type="Proteomes" id="UP000006727"/>
    </source>
</evidence>